<organism evidence="2 3">
    <name type="scientific">Pseudomonas anguilliseptica</name>
    <dbReference type="NCBI Taxonomy" id="53406"/>
    <lineage>
        <taxon>Bacteria</taxon>
        <taxon>Pseudomonadati</taxon>
        <taxon>Pseudomonadota</taxon>
        <taxon>Gammaproteobacteria</taxon>
        <taxon>Pseudomonadales</taxon>
        <taxon>Pseudomonadaceae</taxon>
        <taxon>Pseudomonas</taxon>
    </lineage>
</organism>
<dbReference type="RefSeq" id="WP_090383140.1">
    <property type="nucleotide sequence ID" value="NZ_CP156749.1"/>
</dbReference>
<dbReference type="Gene3D" id="3.40.50.1820">
    <property type="entry name" value="alpha/beta hydrolase"/>
    <property type="match status" value="1"/>
</dbReference>
<dbReference type="InterPro" id="IPR022742">
    <property type="entry name" value="Hydrolase_4"/>
</dbReference>
<dbReference type="EMBL" id="FNSC01000001">
    <property type="protein sequence ID" value="SED63659.1"/>
    <property type="molecule type" value="Genomic_DNA"/>
</dbReference>
<dbReference type="Pfam" id="PF12146">
    <property type="entry name" value="Hydrolase_4"/>
    <property type="match status" value="1"/>
</dbReference>
<evidence type="ECO:0000313" key="3">
    <source>
        <dbReference type="Proteomes" id="UP000242849"/>
    </source>
</evidence>
<dbReference type="SUPFAM" id="SSF53474">
    <property type="entry name" value="alpha/beta-Hydrolases"/>
    <property type="match status" value="1"/>
</dbReference>
<dbReference type="InterPro" id="IPR017208">
    <property type="entry name" value="UCP037442_abhydr"/>
</dbReference>
<reference evidence="3" key="1">
    <citation type="submission" date="2016-10" db="EMBL/GenBank/DDBJ databases">
        <authorList>
            <person name="Varghese N."/>
            <person name="Submissions S."/>
        </authorList>
    </citation>
    <scope>NUCLEOTIDE SEQUENCE [LARGE SCALE GENOMIC DNA]</scope>
    <source>
        <strain evidence="3">DSM 12111</strain>
    </source>
</reference>
<dbReference type="InterPro" id="IPR029058">
    <property type="entry name" value="AB_hydrolase_fold"/>
</dbReference>
<evidence type="ECO:0000259" key="1">
    <source>
        <dbReference type="Pfam" id="PF12146"/>
    </source>
</evidence>
<sequence length="320" mass="35849">MLHQAFWLNSTDAAPLFVNRWYAEQPPKALLMVAHGMAEHSGRYARLAEALVAQGFEVYAHDQRGHGKTAEHGLLGHYADSKGWELVVNDLANLNHHMRQTHPQTPIFLLGHSMGSYIGQAYLMQHSCSLQGAILSGSNYQPVALYRAGQLLARFERWRQGPQAYSALLEFASFGSFNKAFKPNRTAFDWLSRDPQEVDKYINDPLCGFRCSNQLWVDLLGGLQQITPLENLAQIDSSLPLLVIGGACDPVSDGRRQQDLGNALSAAGNQHVQVKLYPDARHELLNESNRDEVTAYILDWLQQALSQPRQCHQQSQESHP</sequence>
<dbReference type="STRING" id="53406.SAMN05421553_3021"/>
<dbReference type="Proteomes" id="UP000242849">
    <property type="component" value="Unassembled WGS sequence"/>
</dbReference>
<dbReference type="OrthoDB" id="9806902at2"/>
<dbReference type="InterPro" id="IPR051044">
    <property type="entry name" value="MAG_DAG_Lipase"/>
</dbReference>
<feature type="domain" description="Serine aminopeptidase S33" evidence="1">
    <location>
        <begin position="25"/>
        <end position="288"/>
    </location>
</feature>
<dbReference type="AlphaFoldDB" id="A0A1H5CA00"/>
<dbReference type="PIRSF" id="PIRSF037442">
    <property type="entry name" value="UCP037442_abhydr"/>
    <property type="match status" value="1"/>
</dbReference>
<name>A0A1H5CA00_PSEAG</name>
<dbReference type="PANTHER" id="PTHR11614">
    <property type="entry name" value="PHOSPHOLIPASE-RELATED"/>
    <property type="match status" value="1"/>
</dbReference>
<proteinExistence type="predicted"/>
<keyword evidence="2" id="KW-0378">Hydrolase</keyword>
<dbReference type="GO" id="GO:0016787">
    <property type="term" value="F:hydrolase activity"/>
    <property type="evidence" value="ECO:0007669"/>
    <property type="project" value="UniProtKB-KW"/>
</dbReference>
<gene>
    <name evidence="2" type="ORF">SAMN05421553_3021</name>
</gene>
<protein>
    <submittedName>
        <fullName evidence="2">Lysophospholipase, alpha-beta hydrolase superfamily</fullName>
    </submittedName>
</protein>
<evidence type="ECO:0000313" key="2">
    <source>
        <dbReference type="EMBL" id="SED63659.1"/>
    </source>
</evidence>
<accession>A0A1H5CA00</accession>
<keyword evidence="3" id="KW-1185">Reference proteome</keyword>